<dbReference type="InterPro" id="IPR003141">
    <property type="entry name" value="Pol/His_phosphatase_N"/>
</dbReference>
<dbReference type="Proteomes" id="UP000184226">
    <property type="component" value="Unassembled WGS sequence"/>
</dbReference>
<accession>A0A1M5YG11</accession>
<dbReference type="InterPro" id="IPR052018">
    <property type="entry name" value="PHP_domain"/>
</dbReference>
<keyword evidence="3" id="KW-1185">Reference proteome</keyword>
<evidence type="ECO:0000313" key="3">
    <source>
        <dbReference type="Proteomes" id="UP000184226"/>
    </source>
</evidence>
<sequence length="266" mass="29031">MSDGVLAPAELAARAHANGVQLWALTDHDELAGLAEARRKAEALGMQFVPGVEISVTWARQTIHVLGLGVDEFDTKLNAGLAGLRAGRSVRAREMADRLTAMGVPNSYEGALPYAANPSLISRTHFARFLVEHGYCRNMQMVFDKYLGENKPANVQVQWSTLEQALGWIIGAGGRAAIAHPGRYNYSPMQFDALFEQFKDLGGAAIEVITGSHTPDQYAEYAAVARRYGFMASCGSDFHSPKEARLDLGELPSLPADLTPVWRDWI</sequence>
<dbReference type="CDD" id="cd07438">
    <property type="entry name" value="PHP_HisPPase_AMP"/>
    <property type="match status" value="1"/>
</dbReference>
<feature type="domain" description="Polymerase/histidinol phosphatase N-terminal" evidence="1">
    <location>
        <begin position="1"/>
        <end position="58"/>
    </location>
</feature>
<organism evidence="2 3">
    <name type="scientific">Pollutimonas bauzanensis</name>
    <dbReference type="NCBI Taxonomy" id="658167"/>
    <lineage>
        <taxon>Bacteria</taxon>
        <taxon>Pseudomonadati</taxon>
        <taxon>Pseudomonadota</taxon>
        <taxon>Betaproteobacteria</taxon>
        <taxon>Burkholderiales</taxon>
        <taxon>Alcaligenaceae</taxon>
        <taxon>Pollutimonas</taxon>
    </lineage>
</organism>
<dbReference type="GO" id="GO:0004534">
    <property type="term" value="F:5'-3' RNA exonuclease activity"/>
    <property type="evidence" value="ECO:0007669"/>
    <property type="project" value="TreeGrafter"/>
</dbReference>
<protein>
    <recommendedName>
        <fullName evidence="1">Polymerase/histidinol phosphatase N-terminal domain-containing protein</fullName>
    </recommendedName>
</protein>
<reference evidence="2 3" key="1">
    <citation type="submission" date="2016-11" db="EMBL/GenBank/DDBJ databases">
        <authorList>
            <person name="Jaros S."/>
            <person name="Januszkiewicz K."/>
            <person name="Wedrychowicz H."/>
        </authorList>
    </citation>
    <scope>NUCLEOTIDE SEQUENCE [LARGE SCALE GENOMIC DNA]</scope>
    <source>
        <strain evidence="2 3">CGMCC 1.10190</strain>
    </source>
</reference>
<dbReference type="PANTHER" id="PTHR42924:SF3">
    <property type="entry name" value="POLYMERASE_HISTIDINOL PHOSPHATASE N-TERMINAL DOMAIN-CONTAINING PROTEIN"/>
    <property type="match status" value="1"/>
</dbReference>
<name>A0A1M5YG11_9BURK</name>
<dbReference type="GO" id="GO:0035312">
    <property type="term" value="F:5'-3' DNA exonuclease activity"/>
    <property type="evidence" value="ECO:0007669"/>
    <property type="project" value="TreeGrafter"/>
</dbReference>
<evidence type="ECO:0000259" key="1">
    <source>
        <dbReference type="SMART" id="SM00481"/>
    </source>
</evidence>
<dbReference type="InterPro" id="IPR016195">
    <property type="entry name" value="Pol/histidinol_Pase-like"/>
</dbReference>
<evidence type="ECO:0000313" key="2">
    <source>
        <dbReference type="EMBL" id="SHI10443.1"/>
    </source>
</evidence>
<dbReference type="PANTHER" id="PTHR42924">
    <property type="entry name" value="EXONUCLEASE"/>
    <property type="match status" value="1"/>
</dbReference>
<dbReference type="AlphaFoldDB" id="A0A1M5YG11"/>
<dbReference type="InterPro" id="IPR004013">
    <property type="entry name" value="PHP_dom"/>
</dbReference>
<dbReference type="Gene3D" id="3.20.20.140">
    <property type="entry name" value="Metal-dependent hydrolases"/>
    <property type="match status" value="1"/>
</dbReference>
<proteinExistence type="predicted"/>
<dbReference type="SUPFAM" id="SSF89550">
    <property type="entry name" value="PHP domain-like"/>
    <property type="match status" value="1"/>
</dbReference>
<dbReference type="Gene3D" id="1.10.150.650">
    <property type="match status" value="1"/>
</dbReference>
<dbReference type="STRING" id="658167.SAMN04488135_10924"/>
<dbReference type="Pfam" id="PF02811">
    <property type="entry name" value="PHP"/>
    <property type="match status" value="1"/>
</dbReference>
<dbReference type="OrthoDB" id="9804333at2"/>
<dbReference type="EMBL" id="FQXE01000009">
    <property type="protein sequence ID" value="SHI10443.1"/>
    <property type="molecule type" value="Genomic_DNA"/>
</dbReference>
<dbReference type="SMART" id="SM00481">
    <property type="entry name" value="POLIIIAc"/>
    <property type="match status" value="1"/>
</dbReference>
<gene>
    <name evidence="2" type="ORF">SAMN04488135_10924</name>
</gene>